<dbReference type="InterPro" id="IPR038135">
    <property type="entry name" value="Methylthiotransferase_N_sf"/>
</dbReference>
<evidence type="ECO:0000256" key="2">
    <source>
        <dbReference type="ARBA" id="ARBA00022490"/>
    </source>
</evidence>
<feature type="binding site" evidence="8">
    <location>
        <position position="51"/>
    </location>
    <ligand>
        <name>[4Fe-4S] cluster</name>
        <dbReference type="ChEBI" id="CHEBI:49883"/>
        <label>1</label>
    </ligand>
</feature>
<feature type="domain" description="MTTase N-terminal" evidence="9">
    <location>
        <begin position="4"/>
        <end position="122"/>
    </location>
</feature>
<dbReference type="HAMAP" id="MF_01865">
    <property type="entry name" value="MTTase_RimO"/>
    <property type="match status" value="1"/>
</dbReference>
<keyword evidence="3 8" id="KW-0808">Transferase</keyword>
<accession>A0A412GIG7</accession>
<sequence length="432" mass="50515">MRKNTIDIITLGCSKNLVDSEKLMKQLEANGYKVTHDSENPQGEIAVINTCGFIGDAKEESINMILEFCQAKEEGRLKKLYVMGCLSERYLKELQVEIPQVDKFYGKFNWNELLADLGKTYHSDFAIERYLTTPKHYAYLKISEGCDRKCSYCAIPIITGKHVSRPMEEILDEVRLLVSEGVKEFQVIAQELTYYGVDLYKKQMLPELIERMAEIPGVKWIRLHYAYPAHFPKELFRVMREHDNVCKYMDIALQHISDNMLSKMRRHVTKEETYQLIEEFRKEVPGIHLRTTLMVGHPGETDQDFEELKEFVRKARFDRMGAFAYSEEEGTYSAKHYKDDIPQDVKQKRLDELMEIQQEISNELSHNKIGKEFKVIIDRKEGDYYIGRTEFDSPEVDPEVLIKDEGRMLRTGSFHQVKVYDADDFDLYATLV</sequence>
<evidence type="ECO:0000313" key="11">
    <source>
        <dbReference type="EMBL" id="RGR94573.1"/>
    </source>
</evidence>
<evidence type="ECO:0000313" key="12">
    <source>
        <dbReference type="Proteomes" id="UP000285864"/>
    </source>
</evidence>
<dbReference type="Gene3D" id="3.80.30.20">
    <property type="entry name" value="tm_1862 like domain"/>
    <property type="match status" value="1"/>
</dbReference>
<comment type="caution">
    <text evidence="11">The sequence shown here is derived from an EMBL/GenBank/DDBJ whole genome shotgun (WGS) entry which is preliminary data.</text>
</comment>
<dbReference type="EC" id="2.8.4.4" evidence="8"/>
<keyword evidence="2 8" id="KW-0963">Cytoplasm</keyword>
<dbReference type="GO" id="GO:0035599">
    <property type="term" value="F:aspartic acid methylthiotransferase activity"/>
    <property type="evidence" value="ECO:0007669"/>
    <property type="project" value="TreeGrafter"/>
</dbReference>
<evidence type="ECO:0000256" key="7">
    <source>
        <dbReference type="ARBA" id="ARBA00023014"/>
    </source>
</evidence>
<dbReference type="FunFam" id="3.80.30.20:FF:000001">
    <property type="entry name" value="tRNA-2-methylthio-N(6)-dimethylallyladenosine synthase 2"/>
    <property type="match status" value="1"/>
</dbReference>
<dbReference type="InterPro" id="IPR023404">
    <property type="entry name" value="rSAM_horseshoe"/>
</dbReference>
<dbReference type="SFLD" id="SFLDS00029">
    <property type="entry name" value="Radical_SAM"/>
    <property type="match status" value="1"/>
</dbReference>
<keyword evidence="4 8" id="KW-0949">S-adenosyl-L-methionine</keyword>
<dbReference type="Proteomes" id="UP000285864">
    <property type="component" value="Unassembled WGS sequence"/>
</dbReference>
<keyword evidence="12" id="KW-1185">Reference proteome</keyword>
<dbReference type="SFLD" id="SFLDG01061">
    <property type="entry name" value="methylthiotransferase"/>
    <property type="match status" value="1"/>
</dbReference>
<gene>
    <name evidence="8 11" type="primary">rimO</name>
    <name evidence="11" type="ORF">DWY20_10090</name>
</gene>
<evidence type="ECO:0000256" key="5">
    <source>
        <dbReference type="ARBA" id="ARBA00022723"/>
    </source>
</evidence>
<dbReference type="InterPro" id="IPR058240">
    <property type="entry name" value="rSAM_sf"/>
</dbReference>
<dbReference type="PROSITE" id="PS01278">
    <property type="entry name" value="MTTASE_RADICAL"/>
    <property type="match status" value="1"/>
</dbReference>
<feature type="binding site" evidence="8">
    <location>
        <position position="146"/>
    </location>
    <ligand>
        <name>[4Fe-4S] cluster</name>
        <dbReference type="ChEBI" id="CHEBI:49883"/>
        <label>2</label>
        <note>4Fe-4S-S-AdoMet</note>
    </ligand>
</feature>
<dbReference type="Gene3D" id="2.40.50.140">
    <property type="entry name" value="Nucleic acid-binding proteins"/>
    <property type="match status" value="1"/>
</dbReference>
<evidence type="ECO:0000256" key="3">
    <source>
        <dbReference type="ARBA" id="ARBA00022679"/>
    </source>
</evidence>
<name>A0A412GIG7_9BACT</name>
<keyword evidence="5 8" id="KW-0479">Metal-binding</keyword>
<dbReference type="NCBIfam" id="TIGR01125">
    <property type="entry name" value="30S ribosomal protein S12 methylthiotransferase RimO"/>
    <property type="match status" value="1"/>
</dbReference>
<dbReference type="NCBIfam" id="TIGR00089">
    <property type="entry name" value="MiaB/RimO family radical SAM methylthiotransferase"/>
    <property type="match status" value="1"/>
</dbReference>
<feature type="binding site" evidence="8">
    <location>
        <position position="153"/>
    </location>
    <ligand>
        <name>[4Fe-4S] cluster</name>
        <dbReference type="ChEBI" id="CHEBI:49883"/>
        <label>2</label>
        <note>4Fe-4S-S-AdoMet</note>
    </ligand>
</feature>
<dbReference type="InterPro" id="IPR013848">
    <property type="entry name" value="Methylthiotransferase_N"/>
</dbReference>
<dbReference type="InterPro" id="IPR006638">
    <property type="entry name" value="Elp3/MiaA/NifB-like_rSAM"/>
</dbReference>
<dbReference type="PROSITE" id="PS51449">
    <property type="entry name" value="MTTASE_N"/>
    <property type="match status" value="1"/>
</dbReference>
<keyword evidence="7 8" id="KW-0411">Iron-sulfur</keyword>
<dbReference type="SMART" id="SM00729">
    <property type="entry name" value="Elp3"/>
    <property type="match status" value="1"/>
</dbReference>
<feature type="binding site" evidence="8">
    <location>
        <position position="150"/>
    </location>
    <ligand>
        <name>[4Fe-4S] cluster</name>
        <dbReference type="ChEBI" id="CHEBI:49883"/>
        <label>2</label>
        <note>4Fe-4S-S-AdoMet</note>
    </ligand>
</feature>
<dbReference type="SUPFAM" id="SSF102114">
    <property type="entry name" value="Radical SAM enzymes"/>
    <property type="match status" value="1"/>
</dbReference>
<dbReference type="Pfam" id="PF00919">
    <property type="entry name" value="UPF0004"/>
    <property type="match status" value="1"/>
</dbReference>
<dbReference type="RefSeq" id="WP_118484798.1">
    <property type="nucleotide sequence ID" value="NZ_CAUFRG010000009.1"/>
</dbReference>
<keyword evidence="6 8" id="KW-0408">Iron</keyword>
<comment type="catalytic activity">
    <reaction evidence="8">
        <text>L-aspartate(89)-[ribosomal protein uS12]-hydrogen + (sulfur carrier)-SH + AH2 + 2 S-adenosyl-L-methionine = 3-methylsulfanyl-L-aspartate(89)-[ribosomal protein uS12]-hydrogen + (sulfur carrier)-H + 5'-deoxyadenosine + L-methionine + A + S-adenosyl-L-homocysteine + 2 H(+)</text>
        <dbReference type="Rhea" id="RHEA:37087"/>
        <dbReference type="Rhea" id="RHEA-COMP:10460"/>
        <dbReference type="Rhea" id="RHEA-COMP:10461"/>
        <dbReference type="Rhea" id="RHEA-COMP:14737"/>
        <dbReference type="Rhea" id="RHEA-COMP:14739"/>
        <dbReference type="ChEBI" id="CHEBI:13193"/>
        <dbReference type="ChEBI" id="CHEBI:15378"/>
        <dbReference type="ChEBI" id="CHEBI:17319"/>
        <dbReference type="ChEBI" id="CHEBI:17499"/>
        <dbReference type="ChEBI" id="CHEBI:29917"/>
        <dbReference type="ChEBI" id="CHEBI:29961"/>
        <dbReference type="ChEBI" id="CHEBI:57844"/>
        <dbReference type="ChEBI" id="CHEBI:57856"/>
        <dbReference type="ChEBI" id="CHEBI:59789"/>
        <dbReference type="ChEBI" id="CHEBI:64428"/>
        <dbReference type="ChEBI" id="CHEBI:73599"/>
        <dbReference type="EC" id="2.8.4.4"/>
    </reaction>
</comment>
<comment type="subcellular location">
    <subcellularLocation>
        <location evidence="8">Cytoplasm</location>
    </subcellularLocation>
</comment>
<comment type="function">
    <text evidence="8">Catalyzes the methylthiolation of an aspartic acid residue of ribosomal protein uS12.</text>
</comment>
<dbReference type="Pfam" id="PF18693">
    <property type="entry name" value="TRAM_2"/>
    <property type="match status" value="1"/>
</dbReference>
<dbReference type="GO" id="GO:0103039">
    <property type="term" value="F:protein methylthiotransferase activity"/>
    <property type="evidence" value="ECO:0007669"/>
    <property type="project" value="UniProtKB-EC"/>
</dbReference>
<evidence type="ECO:0000256" key="4">
    <source>
        <dbReference type="ARBA" id="ARBA00022691"/>
    </source>
</evidence>
<dbReference type="InterPro" id="IPR012340">
    <property type="entry name" value="NA-bd_OB-fold"/>
</dbReference>
<keyword evidence="11" id="KW-0687">Ribonucleoprotein</keyword>
<dbReference type="Pfam" id="PF04055">
    <property type="entry name" value="Radical_SAM"/>
    <property type="match status" value="1"/>
</dbReference>
<dbReference type="SFLD" id="SFLDF00274">
    <property type="entry name" value="ribosomal_protein_S12_methylth"/>
    <property type="match status" value="1"/>
</dbReference>
<dbReference type="EMBL" id="QRUU01000043">
    <property type="protein sequence ID" value="RGR94573.1"/>
    <property type="molecule type" value="Genomic_DNA"/>
</dbReference>
<dbReference type="CDD" id="cd01335">
    <property type="entry name" value="Radical_SAM"/>
    <property type="match status" value="1"/>
</dbReference>
<dbReference type="InterPro" id="IPR020612">
    <property type="entry name" value="Methylthiotransferase_CS"/>
</dbReference>
<dbReference type="GO" id="GO:0046872">
    <property type="term" value="F:metal ion binding"/>
    <property type="evidence" value="ECO:0007669"/>
    <property type="project" value="UniProtKB-KW"/>
</dbReference>
<evidence type="ECO:0000256" key="6">
    <source>
        <dbReference type="ARBA" id="ARBA00023004"/>
    </source>
</evidence>
<dbReference type="InterPro" id="IPR005840">
    <property type="entry name" value="Ribosomal_uS12_MeSTrfase_RimO"/>
</dbReference>
<dbReference type="GO" id="GO:0051539">
    <property type="term" value="F:4 iron, 4 sulfur cluster binding"/>
    <property type="evidence" value="ECO:0007669"/>
    <property type="project" value="UniProtKB-UniRule"/>
</dbReference>
<evidence type="ECO:0000259" key="10">
    <source>
        <dbReference type="PROSITE" id="PS51918"/>
    </source>
</evidence>
<dbReference type="GO" id="GO:0005840">
    <property type="term" value="C:ribosome"/>
    <property type="evidence" value="ECO:0007669"/>
    <property type="project" value="UniProtKB-KW"/>
</dbReference>
<comment type="cofactor">
    <cofactor evidence="8">
        <name>[4Fe-4S] cluster</name>
        <dbReference type="ChEBI" id="CHEBI:49883"/>
    </cofactor>
    <text evidence="8">Binds 2 [4Fe-4S] clusters. One cluster is coordinated with 3 cysteines and an exchangeable S-adenosyl-L-methionine.</text>
</comment>
<keyword evidence="1 8" id="KW-0004">4Fe-4S</keyword>
<proteinExistence type="inferred from homology"/>
<dbReference type="Gene3D" id="3.40.50.12160">
    <property type="entry name" value="Methylthiotransferase, N-terminal domain"/>
    <property type="match status" value="1"/>
</dbReference>
<dbReference type="PROSITE" id="PS51918">
    <property type="entry name" value="RADICAL_SAM"/>
    <property type="match status" value="1"/>
</dbReference>
<dbReference type="PANTHER" id="PTHR43837:SF1">
    <property type="entry name" value="RIBOSOMAL PROTEIN US12 METHYLTHIOTRANSFERASE RIMO"/>
    <property type="match status" value="1"/>
</dbReference>
<dbReference type="InterPro" id="IPR002792">
    <property type="entry name" value="TRAM_dom"/>
</dbReference>
<reference evidence="11 12" key="1">
    <citation type="submission" date="2018-08" db="EMBL/GenBank/DDBJ databases">
        <title>A genome reference for cultivated species of the human gut microbiota.</title>
        <authorList>
            <person name="Zou Y."/>
            <person name="Xue W."/>
            <person name="Luo G."/>
        </authorList>
    </citation>
    <scope>NUCLEOTIDE SEQUENCE [LARGE SCALE GENOMIC DNA]</scope>
    <source>
        <strain evidence="11 12">AF24-2</strain>
    </source>
</reference>
<keyword evidence="11" id="KW-0689">Ribosomal protein</keyword>
<feature type="binding site" evidence="8">
    <location>
        <position position="85"/>
    </location>
    <ligand>
        <name>[4Fe-4S] cluster</name>
        <dbReference type="ChEBI" id="CHEBI:49883"/>
        <label>1</label>
    </ligand>
</feature>
<feature type="binding site" evidence="8">
    <location>
        <position position="13"/>
    </location>
    <ligand>
        <name>[4Fe-4S] cluster</name>
        <dbReference type="ChEBI" id="CHEBI:49883"/>
        <label>1</label>
    </ligand>
</feature>
<evidence type="ECO:0000259" key="9">
    <source>
        <dbReference type="PROSITE" id="PS51449"/>
    </source>
</evidence>
<evidence type="ECO:0000256" key="8">
    <source>
        <dbReference type="HAMAP-Rule" id="MF_01865"/>
    </source>
</evidence>
<dbReference type="AlphaFoldDB" id="A0A412GIG7"/>
<dbReference type="InterPro" id="IPR007197">
    <property type="entry name" value="rSAM"/>
</dbReference>
<dbReference type="SFLD" id="SFLDG01082">
    <property type="entry name" value="B12-binding_domain_containing"/>
    <property type="match status" value="1"/>
</dbReference>
<comment type="similarity">
    <text evidence="8">Belongs to the methylthiotransferase family. RimO subfamily.</text>
</comment>
<feature type="domain" description="Radical SAM core" evidence="10">
    <location>
        <begin position="132"/>
        <end position="363"/>
    </location>
</feature>
<dbReference type="PANTHER" id="PTHR43837">
    <property type="entry name" value="RIBOSOMAL PROTEIN S12 METHYLTHIOTRANSFERASE RIMO"/>
    <property type="match status" value="1"/>
</dbReference>
<dbReference type="InterPro" id="IPR005839">
    <property type="entry name" value="Methylthiotransferase"/>
</dbReference>
<organism evidence="11 12">
    <name type="scientific">Phocaeicola coprocola</name>
    <dbReference type="NCBI Taxonomy" id="310298"/>
    <lineage>
        <taxon>Bacteria</taxon>
        <taxon>Pseudomonadati</taxon>
        <taxon>Bacteroidota</taxon>
        <taxon>Bacteroidia</taxon>
        <taxon>Bacteroidales</taxon>
        <taxon>Bacteroidaceae</taxon>
        <taxon>Phocaeicola</taxon>
    </lineage>
</organism>
<evidence type="ECO:0000256" key="1">
    <source>
        <dbReference type="ARBA" id="ARBA00022485"/>
    </source>
</evidence>
<dbReference type="GO" id="GO:0006400">
    <property type="term" value="P:tRNA modification"/>
    <property type="evidence" value="ECO:0007669"/>
    <property type="project" value="InterPro"/>
</dbReference>
<protein>
    <recommendedName>
        <fullName evidence="8">Ribosomal protein uS12 methylthiotransferase RimO</fullName>
        <shortName evidence="8">uS12 MTTase</shortName>
        <shortName evidence="8">uS12 methylthiotransferase</shortName>
        <ecNumber evidence="8">2.8.4.4</ecNumber>
    </recommendedName>
    <alternativeName>
        <fullName evidence="8">Ribosomal protein uS12 (aspartate-C(3))-methylthiotransferase</fullName>
    </alternativeName>
    <alternativeName>
        <fullName evidence="8">Ribosome maturation factor RimO</fullName>
    </alternativeName>
</protein>
<dbReference type="GO" id="GO:0005829">
    <property type="term" value="C:cytosol"/>
    <property type="evidence" value="ECO:0007669"/>
    <property type="project" value="TreeGrafter"/>
</dbReference>